<keyword evidence="3" id="KW-1185">Reference proteome</keyword>
<protein>
    <submittedName>
        <fullName evidence="2">WGS project CABT00000000 data, contig 2.15</fullName>
    </submittedName>
</protein>
<dbReference type="OrthoDB" id="5239281at2759"/>
<evidence type="ECO:0000313" key="2">
    <source>
        <dbReference type="EMBL" id="CCC10953.1"/>
    </source>
</evidence>
<dbReference type="AlphaFoldDB" id="F7VZK5"/>
<feature type="region of interest" description="Disordered" evidence="1">
    <location>
        <begin position="1"/>
        <end position="26"/>
    </location>
</feature>
<feature type="region of interest" description="Disordered" evidence="1">
    <location>
        <begin position="297"/>
        <end position="324"/>
    </location>
</feature>
<dbReference type="KEGG" id="smp:10804137"/>
<dbReference type="Proteomes" id="UP000001881">
    <property type="component" value="Unassembled WGS sequence"/>
</dbReference>
<dbReference type="STRING" id="771870.F7VZK5"/>
<evidence type="ECO:0000256" key="1">
    <source>
        <dbReference type="SAM" id="MobiDB-lite"/>
    </source>
</evidence>
<feature type="region of interest" description="Disordered" evidence="1">
    <location>
        <begin position="170"/>
        <end position="201"/>
    </location>
</feature>
<reference evidence="2 3" key="1">
    <citation type="journal article" date="2010" name="PLoS Genet.">
        <title>De novo assembly of a 40 Mb eukaryotic genome from short sequence reads: Sordaria macrospora, a model organism for fungal morphogenesis.</title>
        <authorList>
            <person name="Nowrousian M."/>
            <person name="Stajich J."/>
            <person name="Chu M."/>
            <person name="Engh I."/>
            <person name="Espagne E."/>
            <person name="Halliday K."/>
            <person name="Kamerewerd J."/>
            <person name="Kempken F."/>
            <person name="Knab B."/>
            <person name="Kuo H.C."/>
            <person name="Osiewacz H.D."/>
            <person name="Poeggeler S."/>
            <person name="Read N."/>
            <person name="Seiler S."/>
            <person name="Smith K."/>
            <person name="Zickler D."/>
            <person name="Kueck U."/>
            <person name="Freitag M."/>
        </authorList>
    </citation>
    <scope>NUCLEOTIDE SEQUENCE [LARGE SCALE GENOMIC DNA]</scope>
    <source>
        <strain evidence="3">ATCC MYA-333 / DSM 997 / K(L3346) / K-hell</strain>
        <tissue evidence="2">Mycelium</tissue>
    </source>
</reference>
<evidence type="ECO:0000313" key="3">
    <source>
        <dbReference type="Proteomes" id="UP000001881"/>
    </source>
</evidence>
<dbReference type="eggNOG" id="ENOG502RB1W">
    <property type="taxonomic scope" value="Eukaryota"/>
</dbReference>
<accession>F7VZK5</accession>
<comment type="caution">
    <text evidence="2">The sequence shown here is derived from an EMBL/GenBank/DDBJ whole genome shotgun (WGS) entry which is preliminary data.</text>
</comment>
<dbReference type="VEuPathDB" id="FungiDB:SMAC_04182"/>
<dbReference type="EMBL" id="CABT02000015">
    <property type="protein sequence ID" value="CCC10953.1"/>
    <property type="molecule type" value="Genomic_DNA"/>
</dbReference>
<organism evidence="2 3">
    <name type="scientific">Sordaria macrospora (strain ATCC MYA-333 / DSM 997 / K(L3346) / K-hell)</name>
    <dbReference type="NCBI Taxonomy" id="771870"/>
    <lineage>
        <taxon>Eukaryota</taxon>
        <taxon>Fungi</taxon>
        <taxon>Dikarya</taxon>
        <taxon>Ascomycota</taxon>
        <taxon>Pezizomycotina</taxon>
        <taxon>Sordariomycetes</taxon>
        <taxon>Sordariomycetidae</taxon>
        <taxon>Sordariales</taxon>
        <taxon>Sordariaceae</taxon>
        <taxon>Sordaria</taxon>
    </lineage>
</organism>
<proteinExistence type="predicted"/>
<name>F7VZK5_SORMK</name>
<dbReference type="HOGENOM" id="CLU_065857_0_0_1"/>
<feature type="compositionally biased region" description="Low complexity" evidence="1">
    <location>
        <begin position="1"/>
        <end position="16"/>
    </location>
</feature>
<sequence>MTDRASSATHRTTSRSGLSPLRPTIANQNRKNIITSATQAHQNPINNNKLSQDASQGRRRRCFFEGAASGPVINGQPLTLKELQAVCAILENLTTRIDANWELVAKSLGMQNAKSAKEAWRVLRKKCNLNPDGLSDGAAGAGAVLATVSSAKKAVVSAAAAGTDGSDAGVGVTPVKRGRGRPPKKTMMLTPSTTVNEGGDAISTPGTAMANLSFGDMTPETPSKIGSGIKRSAEEADPDAILFDETPAKKKPAPSKHLTVKQKAELAANKAEMAAAQTAEEVAAASALAAAAIDEPVNDPATPGLEPASSPVDGANGHDGDSILVAMDGSSHVEQAIGDILASDATEAADLVGGIDPGEV</sequence>
<dbReference type="GeneID" id="10804137"/>
<gene>
    <name evidence="2" type="ORF">SMAC_04182</name>
</gene>
<dbReference type="InParanoid" id="F7VZK5"/>